<dbReference type="Pfam" id="PF00590">
    <property type="entry name" value="TP_methylase"/>
    <property type="match status" value="1"/>
</dbReference>
<dbReference type="Proteomes" id="UP000005309">
    <property type="component" value="Unassembled WGS sequence"/>
</dbReference>
<dbReference type="InterPro" id="IPR035996">
    <property type="entry name" value="4pyrrol_Methylase_sf"/>
</dbReference>
<keyword evidence="2" id="KW-0808">Transferase</keyword>
<dbReference type="Gene3D" id="3.40.1010.10">
    <property type="entry name" value="Cobalt-precorrin-4 Transmethylase, Domain 1"/>
    <property type="match status" value="1"/>
</dbReference>
<organism evidence="2 3">
    <name type="scientific">Selenomonas flueggei ATCC 43531</name>
    <dbReference type="NCBI Taxonomy" id="638302"/>
    <lineage>
        <taxon>Bacteria</taxon>
        <taxon>Bacillati</taxon>
        <taxon>Bacillota</taxon>
        <taxon>Negativicutes</taxon>
        <taxon>Selenomonadales</taxon>
        <taxon>Selenomonadaceae</taxon>
        <taxon>Selenomonas</taxon>
    </lineage>
</organism>
<dbReference type="CDD" id="cd11723">
    <property type="entry name" value="YabN_N_like"/>
    <property type="match status" value="1"/>
</dbReference>
<comment type="caution">
    <text evidence="2">The sequence shown here is derived from an EMBL/GenBank/DDBJ whole genome shotgun (WGS) entry which is preliminary data.</text>
</comment>
<gene>
    <name evidence="2" type="ORF">HMPREF0908_1062</name>
</gene>
<proteinExistence type="predicted"/>
<reference evidence="2 3" key="1">
    <citation type="submission" date="2009-04" db="EMBL/GenBank/DDBJ databases">
        <authorList>
            <person name="Qin X."/>
            <person name="Bachman B."/>
            <person name="Battles P."/>
            <person name="Bell A."/>
            <person name="Bess C."/>
            <person name="Bickham C."/>
            <person name="Chaboub L."/>
            <person name="Chen D."/>
            <person name="Coyle M."/>
            <person name="Deiros D.R."/>
            <person name="Dinh H."/>
            <person name="Forbes L."/>
            <person name="Fowler G."/>
            <person name="Francisco L."/>
            <person name="Fu Q."/>
            <person name="Gubbala S."/>
            <person name="Hale W."/>
            <person name="Han Y."/>
            <person name="Hemphill L."/>
            <person name="Highlander S.K."/>
            <person name="Hirani K."/>
            <person name="Hogues M."/>
            <person name="Jackson L."/>
            <person name="Jakkamsetti A."/>
            <person name="Javaid M."/>
            <person name="Jiang H."/>
            <person name="Korchina V."/>
            <person name="Kovar C."/>
            <person name="Lara F."/>
            <person name="Lee S."/>
            <person name="Mata R."/>
            <person name="Mathew T."/>
            <person name="Moen C."/>
            <person name="Morales K."/>
            <person name="Munidasa M."/>
            <person name="Nazareth L."/>
            <person name="Ngo R."/>
            <person name="Nguyen L."/>
            <person name="Okwuonu G."/>
            <person name="Ongeri F."/>
            <person name="Patil S."/>
            <person name="Petrosino J."/>
            <person name="Pham C."/>
            <person name="Pham P."/>
            <person name="Pu L.-L."/>
            <person name="Puazo M."/>
            <person name="Raj R."/>
            <person name="Reid J."/>
            <person name="Rouhana J."/>
            <person name="Saada N."/>
            <person name="Shang Y."/>
            <person name="Simmons D."/>
            <person name="Thornton R."/>
            <person name="Warren J."/>
            <person name="Weissenberger G."/>
            <person name="Zhang J."/>
            <person name="Zhang L."/>
            <person name="Zhou C."/>
            <person name="Zhu D."/>
            <person name="Muzny D."/>
            <person name="Worley K."/>
            <person name="Gibbs R."/>
        </authorList>
    </citation>
    <scope>NUCLEOTIDE SEQUENCE [LARGE SCALE GENOMIC DNA]</scope>
    <source>
        <strain evidence="2 3">ATCC 43531</strain>
    </source>
</reference>
<dbReference type="InterPro" id="IPR035013">
    <property type="entry name" value="YabN_N"/>
</dbReference>
<dbReference type="InterPro" id="IPR000878">
    <property type="entry name" value="4pyrrol_Mease"/>
</dbReference>
<dbReference type="GO" id="GO:0008168">
    <property type="term" value="F:methyltransferase activity"/>
    <property type="evidence" value="ECO:0007669"/>
    <property type="project" value="UniProtKB-KW"/>
</dbReference>
<dbReference type="GO" id="GO:0032259">
    <property type="term" value="P:methylation"/>
    <property type="evidence" value="ECO:0007669"/>
    <property type="project" value="UniProtKB-KW"/>
</dbReference>
<dbReference type="RefSeq" id="WP_006689796.1">
    <property type="nucleotide sequence ID" value="NZ_GG694006.1"/>
</dbReference>
<evidence type="ECO:0000313" key="3">
    <source>
        <dbReference type="Proteomes" id="UP000005309"/>
    </source>
</evidence>
<dbReference type="SUPFAM" id="SSF53790">
    <property type="entry name" value="Tetrapyrrole methylase"/>
    <property type="match status" value="1"/>
</dbReference>
<keyword evidence="3" id="KW-1185">Reference proteome</keyword>
<sequence length="227" mass="25595">MNNYRLTVAGLGPGDAGLMTRETWTRIEQAEQIVLRTHIHPSAEALDTAHIDYESYDGLYEKTADFETLYAAIVTDLCTRARTGNLLYLVPGSPHVAERTVQLLRTAAEEEAISLEILPGMSFLDPLFAAVGIDPVNGLSILDALNEEQVSAPLRQDCIFTQVYSRAIASDLKLLLMEHLSDMQEVYYLHHLSLPDQEVRRIPLFELDRQDNMDHLTTIFVPYSPFF</sequence>
<dbReference type="InterPro" id="IPR014777">
    <property type="entry name" value="4pyrrole_Mease_sub1"/>
</dbReference>
<name>C4V3G8_9FIRM</name>
<evidence type="ECO:0000259" key="1">
    <source>
        <dbReference type="Pfam" id="PF00590"/>
    </source>
</evidence>
<dbReference type="AlphaFoldDB" id="C4V3G8"/>
<feature type="domain" description="Tetrapyrrole methylase" evidence="1">
    <location>
        <begin position="5"/>
        <end position="207"/>
    </location>
</feature>
<protein>
    <submittedName>
        <fullName evidence="2">Tetrapyrrole methylase</fullName>
    </submittedName>
</protein>
<dbReference type="eggNOG" id="COG3956">
    <property type="taxonomic scope" value="Bacteria"/>
</dbReference>
<dbReference type="HOGENOM" id="CLU_038356_1_1_9"/>
<evidence type="ECO:0000313" key="2">
    <source>
        <dbReference type="EMBL" id="EEQ48582.1"/>
    </source>
</evidence>
<dbReference type="OrthoDB" id="9808939at2"/>
<dbReference type="STRING" id="638302.HMPREF0908_1062"/>
<keyword evidence="2" id="KW-0489">Methyltransferase</keyword>
<dbReference type="EMBL" id="ACLA01000014">
    <property type="protein sequence ID" value="EEQ48582.1"/>
    <property type="molecule type" value="Genomic_DNA"/>
</dbReference>
<accession>C4V3G8</accession>